<dbReference type="AlphaFoldDB" id="A0A653CWU9"/>
<evidence type="ECO:0000313" key="2">
    <source>
        <dbReference type="Proteomes" id="UP000410492"/>
    </source>
</evidence>
<keyword evidence="2" id="KW-1185">Reference proteome</keyword>
<reference evidence="1 2" key="1">
    <citation type="submission" date="2019-01" db="EMBL/GenBank/DDBJ databases">
        <authorList>
            <person name="Sayadi A."/>
        </authorList>
    </citation>
    <scope>NUCLEOTIDE SEQUENCE [LARGE SCALE GENOMIC DNA]</scope>
</reference>
<sequence>PYNRLRNFITNLIKHEDENRSLGGFVKGVKKVWPLVKIVGPKVAKGAWKLIKNSAGKSSGGLKNTTSELERTLPDDVVEQLLRKTAKHEDENRSLGGFVKGVKKVWPLVKIVGPTVVKGAWKLIKKSAGKSSGGLKNTTSELERTLPDDVVEQLLRKTAKHEDEDRSLGGFVKGLKKIWPFVKKVGPKVAKGAWKLIKNSAGKSSGGLKNTTSELERTLPDDVVEQLLRKTAKHEDEDRSLGGFVKKVWSVAKNVGPKVAKGAWKLIKNSAFRSSGGLKDTTYELERILPDDVVEQLLRKTAKHEDEDRSLGGFVKGLKKIWPFVKKVGPKVAKGAWKLIKNSAGKSSGGLKNTTSELERTLPDDVVEQLLRKTAKHEDEDRSLGGFVKKVWSVAKNVGPKVAKGAWKLIKNSAFRSSGGLEDTTYELERILPDDVVEQLLRKTDTQQEDESRSLQEVED</sequence>
<feature type="non-terminal residue" evidence="1">
    <location>
        <position position="1"/>
    </location>
</feature>
<proteinExistence type="predicted"/>
<organism evidence="1 2">
    <name type="scientific">Callosobruchus maculatus</name>
    <name type="common">Southern cowpea weevil</name>
    <name type="synonym">Pulse bruchid</name>
    <dbReference type="NCBI Taxonomy" id="64391"/>
    <lineage>
        <taxon>Eukaryota</taxon>
        <taxon>Metazoa</taxon>
        <taxon>Ecdysozoa</taxon>
        <taxon>Arthropoda</taxon>
        <taxon>Hexapoda</taxon>
        <taxon>Insecta</taxon>
        <taxon>Pterygota</taxon>
        <taxon>Neoptera</taxon>
        <taxon>Endopterygota</taxon>
        <taxon>Coleoptera</taxon>
        <taxon>Polyphaga</taxon>
        <taxon>Cucujiformia</taxon>
        <taxon>Chrysomeloidea</taxon>
        <taxon>Chrysomelidae</taxon>
        <taxon>Bruchinae</taxon>
        <taxon>Bruchini</taxon>
        <taxon>Callosobruchus</taxon>
    </lineage>
</organism>
<evidence type="ECO:0000313" key="1">
    <source>
        <dbReference type="EMBL" id="VEN51757.1"/>
    </source>
</evidence>
<name>A0A653CWU9_CALMS</name>
<dbReference type="Proteomes" id="UP000410492">
    <property type="component" value="Unassembled WGS sequence"/>
</dbReference>
<dbReference type="EMBL" id="CAACVG010009010">
    <property type="protein sequence ID" value="VEN51757.1"/>
    <property type="molecule type" value="Genomic_DNA"/>
</dbReference>
<gene>
    <name evidence="1" type="ORF">CALMAC_LOCUS12125</name>
</gene>
<protein>
    <submittedName>
        <fullName evidence="1">Uncharacterized protein</fullName>
    </submittedName>
</protein>
<accession>A0A653CWU9</accession>